<sequence length="35" mass="4144">MEPTQKQYYKCCMGTLCPSTTFKTPDKLFIRVLRD</sequence>
<accession>U4U5H0</accession>
<evidence type="ECO:0000313" key="1">
    <source>
        <dbReference type="EMBL" id="ERL87583.1"/>
    </source>
</evidence>
<dbReference type="Proteomes" id="UP000030742">
    <property type="component" value="Unassembled WGS sequence"/>
</dbReference>
<dbReference type="AlphaFoldDB" id="U4U5H0"/>
<dbReference type="EMBL" id="KB631978">
    <property type="protein sequence ID" value="ERL87583.1"/>
    <property type="molecule type" value="Genomic_DNA"/>
</dbReference>
<name>U4U5H0_DENPD</name>
<gene>
    <name evidence="1" type="ORF">D910_04974</name>
</gene>
<reference evidence="1 2" key="1">
    <citation type="journal article" date="2013" name="Genome Biol.">
        <title>Draft genome of the mountain pine beetle, Dendroctonus ponderosae Hopkins, a major forest pest.</title>
        <authorList>
            <person name="Keeling C.I."/>
            <person name="Yuen M.M."/>
            <person name="Liao N.Y."/>
            <person name="Docking T.R."/>
            <person name="Chan S.K."/>
            <person name="Taylor G.A."/>
            <person name="Palmquist D.L."/>
            <person name="Jackman S.D."/>
            <person name="Nguyen A."/>
            <person name="Li M."/>
            <person name="Henderson H."/>
            <person name="Janes J.K."/>
            <person name="Zhao Y."/>
            <person name="Pandoh P."/>
            <person name="Moore R."/>
            <person name="Sperling F.A."/>
            <person name="Huber D.P."/>
            <person name="Birol I."/>
            <person name="Jones S.J."/>
            <person name="Bohlmann J."/>
        </authorList>
    </citation>
    <scope>NUCLEOTIDE SEQUENCE</scope>
</reference>
<organism evidence="1 2">
    <name type="scientific">Dendroctonus ponderosae</name>
    <name type="common">Mountain pine beetle</name>
    <dbReference type="NCBI Taxonomy" id="77166"/>
    <lineage>
        <taxon>Eukaryota</taxon>
        <taxon>Metazoa</taxon>
        <taxon>Ecdysozoa</taxon>
        <taxon>Arthropoda</taxon>
        <taxon>Hexapoda</taxon>
        <taxon>Insecta</taxon>
        <taxon>Pterygota</taxon>
        <taxon>Neoptera</taxon>
        <taxon>Endopterygota</taxon>
        <taxon>Coleoptera</taxon>
        <taxon>Polyphaga</taxon>
        <taxon>Cucujiformia</taxon>
        <taxon>Curculionidae</taxon>
        <taxon>Scolytinae</taxon>
        <taxon>Dendroctonus</taxon>
    </lineage>
</organism>
<protein>
    <submittedName>
        <fullName evidence="1">Uncharacterized protein</fullName>
    </submittedName>
</protein>
<proteinExistence type="predicted"/>
<evidence type="ECO:0000313" key="2">
    <source>
        <dbReference type="Proteomes" id="UP000030742"/>
    </source>
</evidence>